<feature type="domain" description="Fe/B12 periplasmic-binding" evidence="6">
    <location>
        <begin position="52"/>
        <end position="320"/>
    </location>
</feature>
<name>A0A7K3LVR1_9ACTN</name>
<dbReference type="Proteomes" id="UP000466307">
    <property type="component" value="Unassembled WGS sequence"/>
</dbReference>
<keyword evidence="8" id="KW-1185">Reference proteome</keyword>
<dbReference type="InterPro" id="IPR002491">
    <property type="entry name" value="ABC_transptr_periplasmic_BD"/>
</dbReference>
<dbReference type="PANTHER" id="PTHR30532:SF24">
    <property type="entry name" value="FERRIC ENTEROBACTIN-BINDING PERIPLASMIC PROTEIN FEPB"/>
    <property type="match status" value="1"/>
</dbReference>
<evidence type="ECO:0000259" key="6">
    <source>
        <dbReference type="PROSITE" id="PS50983"/>
    </source>
</evidence>
<reference evidence="7 8" key="1">
    <citation type="submission" date="2020-01" db="EMBL/GenBank/DDBJ databases">
        <title>Investigation of new actinobacteria for the biodesulphurisation of diesel fuel.</title>
        <authorList>
            <person name="Athi Narayanan S.M."/>
        </authorList>
    </citation>
    <scope>NUCLEOTIDE SEQUENCE [LARGE SCALE GENOMIC DNA]</scope>
    <source>
        <strain evidence="7 8">213E</strain>
    </source>
</reference>
<dbReference type="PANTHER" id="PTHR30532">
    <property type="entry name" value="IRON III DICITRATE-BINDING PERIPLASMIC PROTEIN"/>
    <property type="match status" value="1"/>
</dbReference>
<dbReference type="AlphaFoldDB" id="A0A7K3LVR1"/>
<comment type="subcellular location">
    <subcellularLocation>
        <location evidence="1">Cell envelope</location>
    </subcellularLocation>
</comment>
<keyword evidence="4 5" id="KW-0732">Signal</keyword>
<keyword evidence="3" id="KW-0813">Transport</keyword>
<evidence type="ECO:0000313" key="8">
    <source>
        <dbReference type="Proteomes" id="UP000466307"/>
    </source>
</evidence>
<gene>
    <name evidence="7" type="ORF">GYA93_22680</name>
</gene>
<dbReference type="InterPro" id="IPR051313">
    <property type="entry name" value="Bact_iron-sidero_bind"/>
</dbReference>
<dbReference type="EMBL" id="JAADZU010000114">
    <property type="protein sequence ID" value="NDK92342.1"/>
    <property type="molecule type" value="Genomic_DNA"/>
</dbReference>
<evidence type="ECO:0000256" key="4">
    <source>
        <dbReference type="ARBA" id="ARBA00022729"/>
    </source>
</evidence>
<evidence type="ECO:0000256" key="2">
    <source>
        <dbReference type="ARBA" id="ARBA00008814"/>
    </source>
</evidence>
<dbReference type="Gene3D" id="3.40.50.1980">
    <property type="entry name" value="Nitrogenase molybdenum iron protein domain"/>
    <property type="match status" value="2"/>
</dbReference>
<evidence type="ECO:0000256" key="3">
    <source>
        <dbReference type="ARBA" id="ARBA00022448"/>
    </source>
</evidence>
<feature type="chain" id="PRO_5029862293" evidence="5">
    <location>
        <begin position="26"/>
        <end position="322"/>
    </location>
</feature>
<protein>
    <submittedName>
        <fullName evidence="7">ABC transporter substrate-binding protein</fullName>
    </submittedName>
</protein>
<evidence type="ECO:0000256" key="1">
    <source>
        <dbReference type="ARBA" id="ARBA00004196"/>
    </source>
</evidence>
<sequence length="322" mass="34497">MRRMLPLVVAVVMMMVVAVGCSSPADDESVGGSVQIILPDGRSVTVPETPRRIVTLGGQWTDVLLAFDKTPVGYYDATETLTHQTPPWYGNKLADSTALHVDDQIVANVAKLDPDLIVAPGFASMSGEFEKLSQIAPTIDKISGSQVDPWQDMVTLMGTILHEPEKAQQIIAGVDDKISGIAREYPGLQGKTYSFAYMYGSDQFSVLGDPNDGAGKLFSSLGLSMAPRVIAQAQSTGEPRFALSVENLGWLDSDLLVIATENEGLRKRLVGLPGYKNLRSVKSDAVTQMTQMSVTGLNEPSPGATVYVLDQLRPALARAAGE</sequence>
<feature type="signal peptide" evidence="5">
    <location>
        <begin position="1"/>
        <end position="25"/>
    </location>
</feature>
<evidence type="ECO:0000256" key="5">
    <source>
        <dbReference type="SAM" id="SignalP"/>
    </source>
</evidence>
<proteinExistence type="inferred from homology"/>
<dbReference type="GO" id="GO:1901678">
    <property type="term" value="P:iron coordination entity transport"/>
    <property type="evidence" value="ECO:0007669"/>
    <property type="project" value="UniProtKB-ARBA"/>
</dbReference>
<comment type="similarity">
    <text evidence="2">Belongs to the bacterial solute-binding protein 8 family.</text>
</comment>
<dbReference type="GO" id="GO:0030288">
    <property type="term" value="C:outer membrane-bounded periplasmic space"/>
    <property type="evidence" value="ECO:0007669"/>
    <property type="project" value="TreeGrafter"/>
</dbReference>
<dbReference type="PROSITE" id="PS50983">
    <property type="entry name" value="FE_B12_PBP"/>
    <property type="match status" value="1"/>
</dbReference>
<organism evidence="7 8">
    <name type="scientific">Gordonia desulfuricans</name>
    <dbReference type="NCBI Taxonomy" id="89051"/>
    <lineage>
        <taxon>Bacteria</taxon>
        <taxon>Bacillati</taxon>
        <taxon>Actinomycetota</taxon>
        <taxon>Actinomycetes</taxon>
        <taxon>Mycobacteriales</taxon>
        <taxon>Gordoniaceae</taxon>
        <taxon>Gordonia</taxon>
    </lineage>
</organism>
<dbReference type="Pfam" id="PF01497">
    <property type="entry name" value="Peripla_BP_2"/>
    <property type="match status" value="1"/>
</dbReference>
<accession>A0A7K3LVR1</accession>
<dbReference type="SUPFAM" id="SSF53807">
    <property type="entry name" value="Helical backbone' metal receptor"/>
    <property type="match status" value="1"/>
</dbReference>
<comment type="caution">
    <text evidence="7">The sequence shown here is derived from an EMBL/GenBank/DDBJ whole genome shotgun (WGS) entry which is preliminary data.</text>
</comment>
<evidence type="ECO:0000313" key="7">
    <source>
        <dbReference type="EMBL" id="NDK92342.1"/>
    </source>
</evidence>
<dbReference type="PROSITE" id="PS51257">
    <property type="entry name" value="PROKAR_LIPOPROTEIN"/>
    <property type="match status" value="1"/>
</dbReference>